<name>U5D2W6_AMBTC</name>
<keyword evidence="3" id="KW-1185">Reference proteome</keyword>
<proteinExistence type="predicted"/>
<evidence type="ECO:0000313" key="3">
    <source>
        <dbReference type="Proteomes" id="UP000017836"/>
    </source>
</evidence>
<dbReference type="HOGENOM" id="CLU_167293_2_1_1"/>
<dbReference type="AlphaFoldDB" id="U5D2W6"/>
<dbReference type="Gramene" id="ERN15757">
    <property type="protein sequence ID" value="ERN15757"/>
    <property type="gene ID" value="AMTR_s00039p00080320"/>
</dbReference>
<organism evidence="2 3">
    <name type="scientific">Amborella trichopoda</name>
    <dbReference type="NCBI Taxonomy" id="13333"/>
    <lineage>
        <taxon>Eukaryota</taxon>
        <taxon>Viridiplantae</taxon>
        <taxon>Streptophyta</taxon>
        <taxon>Embryophyta</taxon>
        <taxon>Tracheophyta</taxon>
        <taxon>Spermatophyta</taxon>
        <taxon>Magnoliopsida</taxon>
        <taxon>Amborellales</taxon>
        <taxon>Amborellaceae</taxon>
        <taxon>Amborella</taxon>
    </lineage>
</organism>
<evidence type="ECO:0000313" key="2">
    <source>
        <dbReference type="EMBL" id="ERN15757.1"/>
    </source>
</evidence>
<dbReference type="Proteomes" id="UP000017836">
    <property type="component" value="Unassembled WGS sequence"/>
</dbReference>
<protein>
    <submittedName>
        <fullName evidence="2">Uncharacterized protein</fullName>
    </submittedName>
</protein>
<feature type="compositionally biased region" description="Acidic residues" evidence="1">
    <location>
        <begin position="31"/>
        <end position="51"/>
    </location>
</feature>
<feature type="compositionally biased region" description="Basic and acidic residues" evidence="1">
    <location>
        <begin position="52"/>
        <end position="62"/>
    </location>
</feature>
<dbReference type="EMBL" id="KI392495">
    <property type="protein sequence ID" value="ERN15757.1"/>
    <property type="molecule type" value="Genomic_DNA"/>
</dbReference>
<feature type="compositionally biased region" description="Low complexity" evidence="1">
    <location>
        <begin position="21"/>
        <end position="30"/>
    </location>
</feature>
<evidence type="ECO:0000256" key="1">
    <source>
        <dbReference type="SAM" id="MobiDB-lite"/>
    </source>
</evidence>
<accession>U5D2W6</accession>
<sequence>MTPLLDQDFLSGAVADMDDNANVAAPNEGDPVVDMDTDYDDYAKDEDEAHNDEEINRTMEND</sequence>
<gene>
    <name evidence="2" type="ORF">AMTR_s00039p00080320</name>
</gene>
<feature type="region of interest" description="Disordered" evidence="1">
    <location>
        <begin position="21"/>
        <end position="62"/>
    </location>
</feature>
<reference evidence="3" key="1">
    <citation type="journal article" date="2013" name="Science">
        <title>The Amborella genome and the evolution of flowering plants.</title>
        <authorList>
            <consortium name="Amborella Genome Project"/>
        </authorList>
    </citation>
    <scope>NUCLEOTIDE SEQUENCE [LARGE SCALE GENOMIC DNA]</scope>
</reference>